<dbReference type="PANTHER" id="PTHR12526:SF595">
    <property type="entry name" value="BLL5217 PROTEIN"/>
    <property type="match status" value="1"/>
</dbReference>
<protein>
    <submittedName>
        <fullName evidence="2">Glycosyltransferase family 4 protein</fullName>
    </submittedName>
</protein>
<dbReference type="AlphaFoldDB" id="A0A4Z0CAT2"/>
<evidence type="ECO:0000259" key="1">
    <source>
        <dbReference type="Pfam" id="PF13439"/>
    </source>
</evidence>
<dbReference type="Proteomes" id="UP000298180">
    <property type="component" value="Unassembled WGS sequence"/>
</dbReference>
<dbReference type="Pfam" id="PF13439">
    <property type="entry name" value="Glyco_transf_4"/>
    <property type="match status" value="1"/>
</dbReference>
<keyword evidence="3" id="KW-1185">Reference proteome</keyword>
<proteinExistence type="predicted"/>
<accession>A0A4Z0CAT2</accession>
<feature type="domain" description="Glycosyltransferase subfamily 4-like N-terminal" evidence="1">
    <location>
        <begin position="20"/>
        <end position="121"/>
    </location>
</feature>
<gene>
    <name evidence="2" type="ORF">EZ313_11710</name>
</gene>
<dbReference type="Pfam" id="PF13692">
    <property type="entry name" value="Glyco_trans_1_4"/>
    <property type="match status" value="1"/>
</dbReference>
<dbReference type="Gene3D" id="3.40.50.2000">
    <property type="entry name" value="Glycogen Phosphorylase B"/>
    <property type="match status" value="2"/>
</dbReference>
<sequence>MSLSVLSVGYPFASVGADAVGGAEQVLAQLDAALTAAGHRSLVIAPEGSEVQGTLVGSTPVRGPVTQARRTAAWAEHRRLIDAVLDRDCVDVVHLHGIDFAEYLPASERARLLATLHLPPSWYPARVFEDGRRDLTLQCVSQRQRLSCPAGAGMGPVIENGVSVESLASRARKRHYAMALGRICPEKNLHTALDAGRLARVPVLIGGQVYPYESHERYFRDAVLPRLDRRCRFLGPLGFRRKRRLLTAARCLLLPTLAPETSSLVAMEAMACGTPVVAYPSGALPDIVEHGVTGWLVRSAQEMADAIAACEELDPQACRAAARERFSLQRMVEGYFSAYRQLARGVQLAR</sequence>
<dbReference type="OrthoDB" id="267270at2"/>
<name>A0A4Z0CAT2_9BURK</name>
<reference evidence="2 3" key="1">
    <citation type="submission" date="2019-03" db="EMBL/GenBank/DDBJ databases">
        <title>Ramlibacter henchirensis DSM 14656, whole genome shotgun sequence.</title>
        <authorList>
            <person name="Zhang X."/>
            <person name="Feng G."/>
            <person name="Zhu H."/>
        </authorList>
    </citation>
    <scope>NUCLEOTIDE SEQUENCE [LARGE SCALE GENOMIC DNA]</scope>
    <source>
        <strain evidence="2 3">DSM 14656</strain>
    </source>
</reference>
<organism evidence="2 3">
    <name type="scientific">Ramlibacter henchirensis</name>
    <dbReference type="NCBI Taxonomy" id="204072"/>
    <lineage>
        <taxon>Bacteria</taxon>
        <taxon>Pseudomonadati</taxon>
        <taxon>Pseudomonadota</taxon>
        <taxon>Betaproteobacteria</taxon>
        <taxon>Burkholderiales</taxon>
        <taxon>Comamonadaceae</taxon>
        <taxon>Ramlibacter</taxon>
    </lineage>
</organism>
<comment type="caution">
    <text evidence="2">The sequence shown here is derived from an EMBL/GenBank/DDBJ whole genome shotgun (WGS) entry which is preliminary data.</text>
</comment>
<keyword evidence="2" id="KW-0808">Transferase</keyword>
<evidence type="ECO:0000313" key="3">
    <source>
        <dbReference type="Proteomes" id="UP000298180"/>
    </source>
</evidence>
<dbReference type="GO" id="GO:0016757">
    <property type="term" value="F:glycosyltransferase activity"/>
    <property type="evidence" value="ECO:0007669"/>
    <property type="project" value="UniProtKB-ARBA"/>
</dbReference>
<dbReference type="EMBL" id="SMLM01000001">
    <property type="protein sequence ID" value="TFZ07235.1"/>
    <property type="molecule type" value="Genomic_DNA"/>
</dbReference>
<evidence type="ECO:0000313" key="2">
    <source>
        <dbReference type="EMBL" id="TFZ07235.1"/>
    </source>
</evidence>
<dbReference type="PANTHER" id="PTHR12526">
    <property type="entry name" value="GLYCOSYLTRANSFERASE"/>
    <property type="match status" value="1"/>
</dbReference>
<dbReference type="SUPFAM" id="SSF53756">
    <property type="entry name" value="UDP-Glycosyltransferase/glycogen phosphorylase"/>
    <property type="match status" value="1"/>
</dbReference>
<dbReference type="RefSeq" id="WP_135263316.1">
    <property type="nucleotide sequence ID" value="NZ_SMLM01000001.1"/>
</dbReference>
<dbReference type="InterPro" id="IPR028098">
    <property type="entry name" value="Glyco_trans_4-like_N"/>
</dbReference>